<gene>
    <name evidence="2" type="ORF">FA15DRAFT_671738</name>
</gene>
<feature type="compositionally biased region" description="Acidic residues" evidence="1">
    <location>
        <begin position="129"/>
        <end position="151"/>
    </location>
</feature>
<feature type="region of interest" description="Disordered" evidence="1">
    <location>
        <begin position="119"/>
        <end position="153"/>
    </location>
</feature>
<name>A0A5C3L212_COPMA</name>
<keyword evidence="3" id="KW-1185">Reference proteome</keyword>
<organism evidence="2 3">
    <name type="scientific">Coprinopsis marcescibilis</name>
    <name type="common">Agaric fungus</name>
    <name type="synonym">Psathyrella marcescibilis</name>
    <dbReference type="NCBI Taxonomy" id="230819"/>
    <lineage>
        <taxon>Eukaryota</taxon>
        <taxon>Fungi</taxon>
        <taxon>Dikarya</taxon>
        <taxon>Basidiomycota</taxon>
        <taxon>Agaricomycotina</taxon>
        <taxon>Agaricomycetes</taxon>
        <taxon>Agaricomycetidae</taxon>
        <taxon>Agaricales</taxon>
        <taxon>Agaricineae</taxon>
        <taxon>Psathyrellaceae</taxon>
        <taxon>Coprinopsis</taxon>
    </lineage>
</organism>
<dbReference type="STRING" id="230819.A0A5C3L212"/>
<evidence type="ECO:0000313" key="2">
    <source>
        <dbReference type="EMBL" id="TFK22268.1"/>
    </source>
</evidence>
<dbReference type="EMBL" id="ML210245">
    <property type="protein sequence ID" value="TFK22268.1"/>
    <property type="molecule type" value="Genomic_DNA"/>
</dbReference>
<dbReference type="AlphaFoldDB" id="A0A5C3L212"/>
<protein>
    <recommendedName>
        <fullName evidence="4">F-box domain-containing protein</fullName>
    </recommendedName>
</protein>
<sequence>MSTNNPPTHKDSNAAALDAISFSAMNPQSACPLYISFPPEIRRYIFSYALSAYEDLDAPWDAQSYYRRPGYTCRKRTDVAVLRTCKLVYVEARDLIFQAGTGNDEEAFWWGDFSRRPPENRPPDHLMMDDDDGDDDEWDEEGFEDDWEEEGGRDYIMGGDLQSSHQYASVEPNDGPVPGGVDEAVVPDANPTHQVGENTSESATKLIIQHYINKFFHDSPFQSHRTVHFSRAQWSRIKKIRIFPQMYTLSKENITQFFHRIPCLRPETVHITIRYTDWWWWENDTALDLTIRPSLVDYYLPESCNTLILELETIDSKRKDLDEQVKRVIDEKALWRWKRLDDEYLMLDQEKGIKEWEWMGPTTIGGETFNHHPKAEEMKYVVKILTFTAKPTEAKDLASKSFGDVFCMKSHVPFHSS</sequence>
<proteinExistence type="predicted"/>
<dbReference type="OrthoDB" id="288942at2759"/>
<evidence type="ECO:0008006" key="4">
    <source>
        <dbReference type="Google" id="ProtNLM"/>
    </source>
</evidence>
<accession>A0A5C3L212</accession>
<evidence type="ECO:0000313" key="3">
    <source>
        <dbReference type="Proteomes" id="UP000307440"/>
    </source>
</evidence>
<feature type="compositionally biased region" description="Basic and acidic residues" evidence="1">
    <location>
        <begin position="119"/>
        <end position="128"/>
    </location>
</feature>
<dbReference type="Proteomes" id="UP000307440">
    <property type="component" value="Unassembled WGS sequence"/>
</dbReference>
<reference evidence="2 3" key="1">
    <citation type="journal article" date="2019" name="Nat. Ecol. Evol.">
        <title>Megaphylogeny resolves global patterns of mushroom evolution.</title>
        <authorList>
            <person name="Varga T."/>
            <person name="Krizsan K."/>
            <person name="Foldi C."/>
            <person name="Dima B."/>
            <person name="Sanchez-Garcia M."/>
            <person name="Sanchez-Ramirez S."/>
            <person name="Szollosi G.J."/>
            <person name="Szarkandi J.G."/>
            <person name="Papp V."/>
            <person name="Albert L."/>
            <person name="Andreopoulos W."/>
            <person name="Angelini C."/>
            <person name="Antonin V."/>
            <person name="Barry K.W."/>
            <person name="Bougher N.L."/>
            <person name="Buchanan P."/>
            <person name="Buyck B."/>
            <person name="Bense V."/>
            <person name="Catcheside P."/>
            <person name="Chovatia M."/>
            <person name="Cooper J."/>
            <person name="Damon W."/>
            <person name="Desjardin D."/>
            <person name="Finy P."/>
            <person name="Geml J."/>
            <person name="Haridas S."/>
            <person name="Hughes K."/>
            <person name="Justo A."/>
            <person name="Karasinski D."/>
            <person name="Kautmanova I."/>
            <person name="Kiss B."/>
            <person name="Kocsube S."/>
            <person name="Kotiranta H."/>
            <person name="LaButti K.M."/>
            <person name="Lechner B.E."/>
            <person name="Liimatainen K."/>
            <person name="Lipzen A."/>
            <person name="Lukacs Z."/>
            <person name="Mihaltcheva S."/>
            <person name="Morgado L.N."/>
            <person name="Niskanen T."/>
            <person name="Noordeloos M.E."/>
            <person name="Ohm R.A."/>
            <person name="Ortiz-Santana B."/>
            <person name="Ovrebo C."/>
            <person name="Racz N."/>
            <person name="Riley R."/>
            <person name="Savchenko A."/>
            <person name="Shiryaev A."/>
            <person name="Soop K."/>
            <person name="Spirin V."/>
            <person name="Szebenyi C."/>
            <person name="Tomsovsky M."/>
            <person name="Tulloss R.E."/>
            <person name="Uehling J."/>
            <person name="Grigoriev I.V."/>
            <person name="Vagvolgyi C."/>
            <person name="Papp T."/>
            <person name="Martin F.M."/>
            <person name="Miettinen O."/>
            <person name="Hibbett D.S."/>
            <person name="Nagy L.G."/>
        </authorList>
    </citation>
    <scope>NUCLEOTIDE SEQUENCE [LARGE SCALE GENOMIC DNA]</scope>
    <source>
        <strain evidence="2 3">CBS 121175</strain>
    </source>
</reference>
<evidence type="ECO:0000256" key="1">
    <source>
        <dbReference type="SAM" id="MobiDB-lite"/>
    </source>
</evidence>